<reference evidence="8" key="1">
    <citation type="submission" date="2016-11" db="UniProtKB">
        <authorList>
            <consortium name="WormBaseParasite"/>
        </authorList>
    </citation>
    <scope>IDENTIFICATION</scope>
</reference>
<feature type="binding site" description="axial binding residue" evidence="6">
    <location>
        <position position="160"/>
    </location>
    <ligand>
        <name>heme</name>
        <dbReference type="ChEBI" id="CHEBI:30413"/>
    </ligand>
    <ligandPart>
        <name>Fe</name>
        <dbReference type="ChEBI" id="CHEBI:18248"/>
    </ligandPart>
</feature>
<dbReference type="InterPro" id="IPR036396">
    <property type="entry name" value="Cyt_P450_sf"/>
</dbReference>
<dbReference type="InterPro" id="IPR050196">
    <property type="entry name" value="Cytochrome_P450_Monoox"/>
</dbReference>
<dbReference type="Gene3D" id="1.10.630.10">
    <property type="entry name" value="Cytochrome P450"/>
    <property type="match status" value="1"/>
</dbReference>
<dbReference type="WBParaSite" id="L893_g1272.t1">
    <property type="protein sequence ID" value="L893_g1272.t1"/>
    <property type="gene ID" value="L893_g1272"/>
</dbReference>
<evidence type="ECO:0000313" key="7">
    <source>
        <dbReference type="Proteomes" id="UP000095287"/>
    </source>
</evidence>
<evidence type="ECO:0000256" key="1">
    <source>
        <dbReference type="ARBA" id="ARBA00001971"/>
    </source>
</evidence>
<dbReference type="PRINTS" id="PR00385">
    <property type="entry name" value="P450"/>
</dbReference>
<dbReference type="PANTHER" id="PTHR24291:SF146">
    <property type="entry name" value="CYTOCHROME P450"/>
    <property type="match status" value="1"/>
</dbReference>
<dbReference type="AlphaFoldDB" id="A0A1I7Y550"/>
<dbReference type="GO" id="GO:0004497">
    <property type="term" value="F:monooxygenase activity"/>
    <property type="evidence" value="ECO:0007669"/>
    <property type="project" value="UniProtKB-KW"/>
</dbReference>
<keyword evidence="6" id="KW-0479">Metal-binding</keyword>
<dbReference type="PANTHER" id="PTHR24291">
    <property type="entry name" value="CYTOCHROME P450 FAMILY 4"/>
    <property type="match status" value="1"/>
</dbReference>
<comment type="cofactor">
    <cofactor evidence="1 6">
        <name>heme</name>
        <dbReference type="ChEBI" id="CHEBI:30413"/>
    </cofactor>
</comment>
<dbReference type="GO" id="GO:0016705">
    <property type="term" value="F:oxidoreductase activity, acting on paired donors, with incorporation or reduction of molecular oxygen"/>
    <property type="evidence" value="ECO:0007669"/>
    <property type="project" value="InterPro"/>
</dbReference>
<dbReference type="GO" id="GO:0005506">
    <property type="term" value="F:iron ion binding"/>
    <property type="evidence" value="ECO:0007669"/>
    <property type="project" value="InterPro"/>
</dbReference>
<keyword evidence="3 6" id="KW-0349">Heme</keyword>
<protein>
    <submittedName>
        <fullName evidence="8">Cytochrome P450</fullName>
    </submittedName>
</protein>
<dbReference type="GO" id="GO:0020037">
    <property type="term" value="F:heme binding"/>
    <property type="evidence" value="ECO:0007669"/>
    <property type="project" value="InterPro"/>
</dbReference>
<evidence type="ECO:0000256" key="6">
    <source>
        <dbReference type="PIRSR" id="PIRSR602401-1"/>
    </source>
</evidence>
<dbReference type="InterPro" id="IPR001128">
    <property type="entry name" value="Cyt_P450"/>
</dbReference>
<comment type="similarity">
    <text evidence="2">Belongs to the cytochrome P450 family.</text>
</comment>
<keyword evidence="7" id="KW-1185">Reference proteome</keyword>
<evidence type="ECO:0000256" key="3">
    <source>
        <dbReference type="ARBA" id="ARBA00022617"/>
    </source>
</evidence>
<sequence>MQAENRLSDEDIREEVDTFMFAGHDTTASAIGFTIWLLAQNPNCQAKVQSEVEEIFGDSDRPATSEDLKRLRYLEMCIKESLRMAPPIPVVGRILSEDLELKGGTIPAGVTVVVGTAAVHRDPKNYHNPEEFDPENFSQENIGRRHPYSFIPFAAGPRNCIGQKFAILEEKAVLSTFFRHYWVSTSQNLQTNKALPEVVLTPSKGFMMKVFRKTEMKSK</sequence>
<proteinExistence type="inferred from homology"/>
<dbReference type="Pfam" id="PF00067">
    <property type="entry name" value="p450"/>
    <property type="match status" value="1"/>
</dbReference>
<keyword evidence="4 6" id="KW-0408">Iron</keyword>
<dbReference type="Proteomes" id="UP000095287">
    <property type="component" value="Unplaced"/>
</dbReference>
<evidence type="ECO:0000313" key="8">
    <source>
        <dbReference type="WBParaSite" id="L893_g1272.t1"/>
    </source>
</evidence>
<dbReference type="SUPFAM" id="SSF48264">
    <property type="entry name" value="Cytochrome P450"/>
    <property type="match status" value="1"/>
</dbReference>
<evidence type="ECO:0000256" key="5">
    <source>
        <dbReference type="ARBA" id="ARBA00023033"/>
    </source>
</evidence>
<accession>A0A1I7Y550</accession>
<keyword evidence="5" id="KW-0560">Oxidoreductase</keyword>
<evidence type="ECO:0000256" key="2">
    <source>
        <dbReference type="ARBA" id="ARBA00010617"/>
    </source>
</evidence>
<keyword evidence="5" id="KW-0503">Monooxygenase</keyword>
<organism evidence="7 8">
    <name type="scientific">Steinernema glaseri</name>
    <dbReference type="NCBI Taxonomy" id="37863"/>
    <lineage>
        <taxon>Eukaryota</taxon>
        <taxon>Metazoa</taxon>
        <taxon>Ecdysozoa</taxon>
        <taxon>Nematoda</taxon>
        <taxon>Chromadorea</taxon>
        <taxon>Rhabditida</taxon>
        <taxon>Tylenchina</taxon>
        <taxon>Panagrolaimomorpha</taxon>
        <taxon>Strongyloidoidea</taxon>
        <taxon>Steinernematidae</taxon>
        <taxon>Steinernema</taxon>
    </lineage>
</organism>
<name>A0A1I7Y550_9BILA</name>
<dbReference type="PRINTS" id="PR00463">
    <property type="entry name" value="EP450I"/>
</dbReference>
<dbReference type="InterPro" id="IPR002401">
    <property type="entry name" value="Cyt_P450_E_grp-I"/>
</dbReference>
<evidence type="ECO:0000256" key="4">
    <source>
        <dbReference type="ARBA" id="ARBA00023004"/>
    </source>
</evidence>